<keyword evidence="7 10" id="KW-0472">Membrane</keyword>
<comment type="subcellular location">
    <subcellularLocation>
        <location evidence="1">Cell membrane</location>
        <topology evidence="1">Multi-pass membrane protein</topology>
    </subcellularLocation>
</comment>
<evidence type="ECO:0000256" key="1">
    <source>
        <dbReference type="ARBA" id="ARBA00004651"/>
    </source>
</evidence>
<feature type="transmembrane region" description="Helical" evidence="10">
    <location>
        <begin position="351"/>
        <end position="376"/>
    </location>
</feature>
<comment type="caution">
    <text evidence="11">The sequence shown here is derived from an EMBL/GenBank/DDBJ whole genome shotgun (WGS) entry which is preliminary data.</text>
</comment>
<accession>A0A834XYB5</accession>
<keyword evidence="3" id="KW-0716">Sensory transduction</keyword>
<organism evidence="11 12">
    <name type="scientific">Aphidius gifuensis</name>
    <name type="common">Parasitoid wasp</name>
    <dbReference type="NCBI Taxonomy" id="684658"/>
    <lineage>
        <taxon>Eukaryota</taxon>
        <taxon>Metazoa</taxon>
        <taxon>Ecdysozoa</taxon>
        <taxon>Arthropoda</taxon>
        <taxon>Hexapoda</taxon>
        <taxon>Insecta</taxon>
        <taxon>Pterygota</taxon>
        <taxon>Neoptera</taxon>
        <taxon>Endopterygota</taxon>
        <taxon>Hymenoptera</taxon>
        <taxon>Apocrita</taxon>
        <taxon>Ichneumonoidea</taxon>
        <taxon>Braconidae</taxon>
        <taxon>Aphidiinae</taxon>
        <taxon>Aphidius</taxon>
    </lineage>
</organism>
<keyword evidence="6 10" id="KW-1133">Transmembrane helix</keyword>
<reference evidence="11 12" key="1">
    <citation type="submission" date="2020-08" db="EMBL/GenBank/DDBJ databases">
        <title>Aphidius gifuensis genome sequencing and assembly.</title>
        <authorList>
            <person name="Du Z."/>
        </authorList>
    </citation>
    <scope>NUCLEOTIDE SEQUENCE [LARGE SCALE GENOMIC DNA]</scope>
    <source>
        <strain evidence="11">YNYX2018</strain>
        <tissue evidence="11">Adults</tissue>
    </source>
</reference>
<feature type="transmembrane region" description="Helical" evidence="10">
    <location>
        <begin position="288"/>
        <end position="307"/>
    </location>
</feature>
<sequence>MKAIGPLSFCVMALSKYFLLVTRKKDIYNCFKHICHDWRRVQLINDENIMLENAGTGRFITIICAAFMYGGGFFYNTIMPFAVGSIVTADNKTIKPITYPVYDPLFSAQETPNYQIVFTLQWVSGFIMYSITIGACNLAAVFAFHACGQLKIVISRLDNFVDRNHNYDDVLKNKMGVIIELHLRTIRFILRVEDILNELNLIEFLGCTFNICMLVYYFMSVSFTFNIFIFCYIGEMLTQQGKKLGLAAYNNMNWYELTTKNSRGLILIMAMSNCPCSLTAENAGKGRFITIICAAFMYGGGFFYHTIMPFAVGSFVTSDNKTIKPLTYPVYDPLFSAQETPNYQIVFTLQWFAGFVMYSITIGACSLAAVFAFHACGQLKIVISRLDNFVDLNHNIDDVLKKKMADIIERHLRTLRFIVRVEEILNELNLIEFLGCTFNICMLVYYFMSISFTFNIFIFCYIGEMLTQQGLKVGWAAYNNINWYELSRKNSRGIILIMAISNNPCSLTAGKMTSLSYASFCSVIRSSMAYLNILRTVVL</sequence>
<dbReference type="Proteomes" id="UP000639338">
    <property type="component" value="Unassembled WGS sequence"/>
</dbReference>
<evidence type="ECO:0000256" key="4">
    <source>
        <dbReference type="ARBA" id="ARBA00022692"/>
    </source>
</evidence>
<dbReference type="GO" id="GO:0005549">
    <property type="term" value="F:odorant binding"/>
    <property type="evidence" value="ECO:0007669"/>
    <property type="project" value="InterPro"/>
</dbReference>
<feature type="transmembrane region" description="Helical" evidence="10">
    <location>
        <begin position="214"/>
        <end position="233"/>
    </location>
</feature>
<evidence type="ECO:0000256" key="10">
    <source>
        <dbReference type="SAM" id="Phobius"/>
    </source>
</evidence>
<dbReference type="AlphaFoldDB" id="A0A834XYB5"/>
<dbReference type="GO" id="GO:0004984">
    <property type="term" value="F:olfactory receptor activity"/>
    <property type="evidence" value="ECO:0007669"/>
    <property type="project" value="InterPro"/>
</dbReference>
<evidence type="ECO:0000256" key="7">
    <source>
        <dbReference type="ARBA" id="ARBA00023136"/>
    </source>
</evidence>
<evidence type="ECO:0000313" key="12">
    <source>
        <dbReference type="Proteomes" id="UP000639338"/>
    </source>
</evidence>
<evidence type="ECO:0000256" key="3">
    <source>
        <dbReference type="ARBA" id="ARBA00022606"/>
    </source>
</evidence>
<dbReference type="OrthoDB" id="6617147at2759"/>
<dbReference type="GO" id="GO:0007165">
    <property type="term" value="P:signal transduction"/>
    <property type="evidence" value="ECO:0007669"/>
    <property type="project" value="UniProtKB-KW"/>
</dbReference>
<gene>
    <name evidence="11" type="ORF">HCN44_005842</name>
</gene>
<proteinExistence type="predicted"/>
<evidence type="ECO:0000256" key="5">
    <source>
        <dbReference type="ARBA" id="ARBA00022725"/>
    </source>
</evidence>
<keyword evidence="12" id="KW-1185">Reference proteome</keyword>
<name>A0A834XYB5_APHGI</name>
<keyword evidence="5" id="KW-0552">Olfaction</keyword>
<dbReference type="EMBL" id="JACMRX010000003">
    <property type="protein sequence ID" value="KAF7993061.1"/>
    <property type="molecule type" value="Genomic_DNA"/>
</dbReference>
<dbReference type="InterPro" id="IPR004117">
    <property type="entry name" value="7tm6_olfct_rcpt"/>
</dbReference>
<dbReference type="GO" id="GO:0005886">
    <property type="term" value="C:plasma membrane"/>
    <property type="evidence" value="ECO:0007669"/>
    <property type="project" value="UniProtKB-SubCell"/>
</dbReference>
<dbReference type="PANTHER" id="PTHR21137">
    <property type="entry name" value="ODORANT RECEPTOR"/>
    <property type="match status" value="1"/>
</dbReference>
<keyword evidence="8" id="KW-0675">Receptor</keyword>
<evidence type="ECO:0000313" key="11">
    <source>
        <dbReference type="EMBL" id="KAF7993061.1"/>
    </source>
</evidence>
<evidence type="ECO:0000256" key="9">
    <source>
        <dbReference type="ARBA" id="ARBA00023224"/>
    </source>
</evidence>
<evidence type="ECO:0000256" key="6">
    <source>
        <dbReference type="ARBA" id="ARBA00022989"/>
    </source>
</evidence>
<evidence type="ECO:0008006" key="13">
    <source>
        <dbReference type="Google" id="ProtNLM"/>
    </source>
</evidence>
<keyword evidence="2" id="KW-1003">Cell membrane</keyword>
<protein>
    <recommendedName>
        <fullName evidence="13">Odorant receptor</fullName>
    </recommendedName>
</protein>
<evidence type="ECO:0000256" key="8">
    <source>
        <dbReference type="ARBA" id="ARBA00023170"/>
    </source>
</evidence>
<keyword evidence="9" id="KW-0807">Transducer</keyword>
<dbReference type="PANTHER" id="PTHR21137:SF35">
    <property type="entry name" value="ODORANT RECEPTOR 19A-RELATED"/>
    <property type="match status" value="1"/>
</dbReference>
<evidence type="ECO:0000256" key="2">
    <source>
        <dbReference type="ARBA" id="ARBA00022475"/>
    </source>
</evidence>
<dbReference type="Pfam" id="PF02949">
    <property type="entry name" value="7tm_6"/>
    <property type="match status" value="2"/>
</dbReference>
<keyword evidence="4 10" id="KW-0812">Transmembrane</keyword>